<evidence type="ECO:0000256" key="3">
    <source>
        <dbReference type="ARBA" id="ARBA00023242"/>
    </source>
</evidence>
<feature type="compositionally biased region" description="Basic residues" evidence="5">
    <location>
        <begin position="1"/>
        <end position="11"/>
    </location>
</feature>
<dbReference type="GO" id="GO:0005634">
    <property type="term" value="C:nucleus"/>
    <property type="evidence" value="ECO:0007669"/>
    <property type="project" value="UniProtKB-SubCell"/>
</dbReference>
<gene>
    <name evidence="6" type="ORF">COHA_003079</name>
</gene>
<reference evidence="6" key="1">
    <citation type="submission" date="2020-11" db="EMBL/GenBank/DDBJ databases">
        <title>Chlorella ohadii genome sequencing and assembly.</title>
        <authorList>
            <person name="Murik O."/>
            <person name="Treves H."/>
            <person name="Kedem I."/>
            <person name="Shotland Y."/>
            <person name="Kaplan A."/>
        </authorList>
    </citation>
    <scope>NUCLEOTIDE SEQUENCE</scope>
    <source>
        <strain evidence="6">1</strain>
    </source>
</reference>
<keyword evidence="4" id="KW-0175">Coiled coil</keyword>
<dbReference type="SUPFAM" id="SSF46955">
    <property type="entry name" value="Putative DNA-binding domain"/>
    <property type="match status" value="1"/>
</dbReference>
<dbReference type="InterPro" id="IPR009061">
    <property type="entry name" value="DNA-bd_dom_put_sf"/>
</dbReference>
<dbReference type="AlphaFoldDB" id="A0AAD5H7K1"/>
<protein>
    <submittedName>
        <fullName evidence="6">Uncharacterized protein</fullName>
    </submittedName>
</protein>
<evidence type="ECO:0000313" key="7">
    <source>
        <dbReference type="Proteomes" id="UP001205105"/>
    </source>
</evidence>
<organism evidence="6 7">
    <name type="scientific">Chlorella ohadii</name>
    <dbReference type="NCBI Taxonomy" id="2649997"/>
    <lineage>
        <taxon>Eukaryota</taxon>
        <taxon>Viridiplantae</taxon>
        <taxon>Chlorophyta</taxon>
        <taxon>core chlorophytes</taxon>
        <taxon>Trebouxiophyceae</taxon>
        <taxon>Chlorellales</taxon>
        <taxon>Chlorellaceae</taxon>
        <taxon>Chlorella clade</taxon>
        <taxon>Chlorella</taxon>
    </lineage>
</organism>
<comment type="caution">
    <text evidence="6">The sequence shown here is derived from an EMBL/GenBank/DDBJ whole genome shotgun (WGS) entry which is preliminary data.</text>
</comment>
<dbReference type="Gene3D" id="3.90.530.10">
    <property type="entry name" value="XPA C-terminal domain"/>
    <property type="match status" value="1"/>
</dbReference>
<feature type="compositionally biased region" description="Acidic residues" evidence="5">
    <location>
        <begin position="24"/>
        <end position="44"/>
    </location>
</feature>
<sequence>MAERRASKRERRKPELFGTFGAAEDAEELEPQQQSSDEEEEEEEQRPRKRARNQRRRAAAAADSEADEEEEAPAAGRVGGSGRTTAKHMILQQDGLRPPTLLARDAANLAAALCASTQQMDGAWRVIAARGAGGEGFAGTTAEALEAAKAAVKGDPARSQRCTTTTAKQDYRLSDKDLADLDYVTRHNPIFWSAAPTRLYRVLDCIAIAHRKYGDLAGIRAAKAKAQERGQKVKATRQGNTERRKQEMEAAMQAEGLNSWRYRKHGEVTGFIKHGRSTAAEVAAGLKQTEEKEARVAERRQKLVKRLDEEGLSGSTTMQWLVLPAAQRFLAGEGKETVASVVAAAKKEKAKKEGQAQRQAALHERLELEGLWEGVPEWYTTAEYIKYNFPGASSYIASGEGSIDSIVETVRAAQEKQAAREEAARQRKLAVNERRDRALAALEAAGIDWTGRSIYDVPELFSFVHEEMGNEEDLVPAVQALLQEREEQKERRSHVETLLRDAGLSEVHGVNYIGVVHHYIMTGEGDDAALLAAARAEHERHAKLDQRAQELAEQRQLQQQARSERSARVAQLLRDNGLPSFCTFSVASIAYYIETGEGSDAAALTDAKRHHNSKPYTQRLAELMAGAAGGAAGGDGAGQGGAAAEDGDAAAAAAGAGAAAAAAAAGPMLW</sequence>
<accession>A0AAD5H7K1</accession>
<proteinExistence type="predicted"/>
<feature type="region of interest" description="Disordered" evidence="5">
    <location>
        <begin position="1"/>
        <end position="84"/>
    </location>
</feature>
<keyword evidence="2" id="KW-0862">Zinc</keyword>
<evidence type="ECO:0000256" key="1">
    <source>
        <dbReference type="ARBA" id="ARBA00004123"/>
    </source>
</evidence>
<dbReference type="CDD" id="cd21075">
    <property type="entry name" value="DBD_XPA-like"/>
    <property type="match status" value="1"/>
</dbReference>
<keyword evidence="3" id="KW-0539">Nucleus</keyword>
<comment type="subcellular location">
    <subcellularLocation>
        <location evidence="1">Nucleus</location>
    </subcellularLocation>
</comment>
<evidence type="ECO:0000256" key="5">
    <source>
        <dbReference type="SAM" id="MobiDB-lite"/>
    </source>
</evidence>
<evidence type="ECO:0000256" key="2">
    <source>
        <dbReference type="ARBA" id="ARBA00022833"/>
    </source>
</evidence>
<dbReference type="Proteomes" id="UP001205105">
    <property type="component" value="Unassembled WGS sequence"/>
</dbReference>
<dbReference type="EMBL" id="JADXDR010000041">
    <property type="protein sequence ID" value="KAI7843245.1"/>
    <property type="molecule type" value="Genomic_DNA"/>
</dbReference>
<name>A0AAD5H7K1_9CHLO</name>
<feature type="compositionally biased region" description="Basic residues" evidence="5">
    <location>
        <begin position="47"/>
        <end position="58"/>
    </location>
</feature>
<keyword evidence="7" id="KW-1185">Reference proteome</keyword>
<dbReference type="InterPro" id="IPR037129">
    <property type="entry name" value="XPA_sf"/>
</dbReference>
<evidence type="ECO:0000256" key="4">
    <source>
        <dbReference type="SAM" id="Coils"/>
    </source>
</evidence>
<evidence type="ECO:0000313" key="6">
    <source>
        <dbReference type="EMBL" id="KAI7843245.1"/>
    </source>
</evidence>
<feature type="coiled-coil region" evidence="4">
    <location>
        <begin position="534"/>
        <end position="561"/>
    </location>
</feature>